<protein>
    <submittedName>
        <fullName evidence="4">Lsr2 family protein</fullName>
    </submittedName>
</protein>
<comment type="caution">
    <text evidence="4">The sequence shown here is derived from an EMBL/GenBank/DDBJ whole genome shotgun (WGS) entry which is preliminary data.</text>
</comment>
<dbReference type="EMBL" id="JABVEC010000001">
    <property type="protein sequence ID" value="MBC6464283.1"/>
    <property type="molecule type" value="Genomic_DNA"/>
</dbReference>
<gene>
    <name evidence="4" type="ORF">HKK74_02030</name>
</gene>
<keyword evidence="1" id="KW-0238">DNA-binding</keyword>
<dbReference type="Proteomes" id="UP000805614">
    <property type="component" value="Unassembled WGS sequence"/>
</dbReference>
<keyword evidence="5" id="KW-1185">Reference proteome</keyword>
<keyword evidence="2" id="KW-0175">Coiled coil</keyword>
<reference evidence="4 5" key="1">
    <citation type="submission" date="2020-06" db="EMBL/GenBank/DDBJ databases">
        <title>Actinomadura xiongansis sp. nov., isolated from soil of Baiyangdian.</title>
        <authorList>
            <person name="Zhang X."/>
        </authorList>
    </citation>
    <scope>NUCLEOTIDE SEQUENCE [LARGE SCALE GENOMIC DNA]</scope>
    <source>
        <strain evidence="4 5">HBUM206468</strain>
    </source>
</reference>
<feature type="coiled-coil region" evidence="2">
    <location>
        <begin position="118"/>
        <end position="165"/>
    </location>
</feature>
<dbReference type="RefSeq" id="WP_187241217.1">
    <property type="nucleotide sequence ID" value="NZ_BAAAOK010000011.1"/>
</dbReference>
<proteinExistence type="predicted"/>
<dbReference type="Gene3D" id="4.10.320.10">
    <property type="entry name" value="E3-binding domain"/>
    <property type="match status" value="1"/>
</dbReference>
<sequence>MTITPPAPPASAERVKELLEGGRTVADIATKTGWPRQRILALINGWKGWLHNHTTDIAYRPDARPAPTAGRGPTLPISPRAEVVQPHRDSATELMARATYMTDEKVVQRELTRVTEALARLRTAVTDVDQRAEREKERKAAQERVETLERELAEARARAKELGGKRPGTTPAAAVDGASPKQIRAWAKGAGIACNAQGKIRRDVVDAYNAAHGGA</sequence>
<feature type="domain" description="Lsr2 DNA-binding" evidence="3">
    <location>
        <begin position="176"/>
        <end position="211"/>
    </location>
</feature>
<evidence type="ECO:0000259" key="3">
    <source>
        <dbReference type="Pfam" id="PF23359"/>
    </source>
</evidence>
<evidence type="ECO:0000256" key="2">
    <source>
        <dbReference type="SAM" id="Coils"/>
    </source>
</evidence>
<organism evidence="4 5">
    <name type="scientific">Actinomadura alba</name>
    <dbReference type="NCBI Taxonomy" id="406431"/>
    <lineage>
        <taxon>Bacteria</taxon>
        <taxon>Bacillati</taxon>
        <taxon>Actinomycetota</taxon>
        <taxon>Actinomycetes</taxon>
        <taxon>Streptosporangiales</taxon>
        <taxon>Thermomonosporaceae</taxon>
        <taxon>Actinomadura</taxon>
    </lineage>
</organism>
<dbReference type="InterPro" id="IPR036625">
    <property type="entry name" value="E3-bd_dom_sf"/>
</dbReference>
<evidence type="ECO:0000313" key="5">
    <source>
        <dbReference type="Proteomes" id="UP000805614"/>
    </source>
</evidence>
<dbReference type="InterPro" id="IPR055370">
    <property type="entry name" value="Lsr2_DNA-bd"/>
</dbReference>
<dbReference type="Pfam" id="PF23359">
    <property type="entry name" value="Lsr2_DNA-bd"/>
    <property type="match status" value="1"/>
</dbReference>
<evidence type="ECO:0000313" key="4">
    <source>
        <dbReference type="EMBL" id="MBC6464283.1"/>
    </source>
</evidence>
<name>A0ABR7LHY6_9ACTN</name>
<evidence type="ECO:0000256" key="1">
    <source>
        <dbReference type="ARBA" id="ARBA00023125"/>
    </source>
</evidence>
<accession>A0ABR7LHY6</accession>